<name>A0AAU9DA85_9FUSO</name>
<keyword evidence="1" id="KW-1133">Transmembrane helix</keyword>
<keyword evidence="3" id="KW-1185">Reference proteome</keyword>
<protein>
    <submittedName>
        <fullName evidence="2">Membrane protein</fullName>
    </submittedName>
</protein>
<dbReference type="PANTHER" id="PTHR42867">
    <property type="entry name" value="MEMBRANE PROTEIN-RELATED"/>
    <property type="match status" value="1"/>
</dbReference>
<keyword evidence="1" id="KW-0472">Membrane</keyword>
<organism evidence="2 3">
    <name type="scientific">Haliovirga abyssi</name>
    <dbReference type="NCBI Taxonomy" id="2996794"/>
    <lineage>
        <taxon>Bacteria</taxon>
        <taxon>Fusobacteriati</taxon>
        <taxon>Fusobacteriota</taxon>
        <taxon>Fusobacteriia</taxon>
        <taxon>Fusobacteriales</taxon>
        <taxon>Haliovirgaceae</taxon>
        <taxon>Haliovirga</taxon>
    </lineage>
</organism>
<dbReference type="Proteomes" id="UP001321582">
    <property type="component" value="Chromosome"/>
</dbReference>
<dbReference type="RefSeq" id="WP_307905177.1">
    <property type="nucleotide sequence ID" value="NZ_AP027059.1"/>
</dbReference>
<evidence type="ECO:0000313" key="3">
    <source>
        <dbReference type="Proteomes" id="UP001321582"/>
    </source>
</evidence>
<feature type="transmembrane region" description="Helical" evidence="1">
    <location>
        <begin position="194"/>
        <end position="215"/>
    </location>
</feature>
<dbReference type="PANTHER" id="PTHR42867:SF1">
    <property type="entry name" value="MEMBRANE PROTEIN-RELATED"/>
    <property type="match status" value="1"/>
</dbReference>
<feature type="transmembrane region" description="Helical" evidence="1">
    <location>
        <begin position="133"/>
        <end position="149"/>
    </location>
</feature>
<proteinExistence type="predicted"/>
<feature type="transmembrane region" description="Helical" evidence="1">
    <location>
        <begin position="51"/>
        <end position="70"/>
    </location>
</feature>
<accession>A0AAU9DA85</accession>
<evidence type="ECO:0000256" key="1">
    <source>
        <dbReference type="SAM" id="Phobius"/>
    </source>
</evidence>
<dbReference type="EMBL" id="AP027059">
    <property type="protein sequence ID" value="BDU50245.1"/>
    <property type="molecule type" value="Genomic_DNA"/>
</dbReference>
<evidence type="ECO:0000313" key="2">
    <source>
        <dbReference type="EMBL" id="BDU50245.1"/>
    </source>
</evidence>
<gene>
    <name evidence="2" type="ORF">HLVA_08140</name>
</gene>
<sequence length="314" mass="35202">MGKKKKFANVGGQAVIEGVMMKGTDYIATAVRKPEGDIVYRRKKIKKGKFNLAKIPFIRGVFVLLDALILGTKELTFSAAQAGEEEEDELTDFQLGMTLFLSFSVGISLFFLLPAFIGGIFKNNLYANILEGTIRLTIFLGYVWGISFFEDIKRVFQYHGAEHKSIYAFENNEKLTPENAKKYSTLHPRCGTSFLLIVMLVSIIVFSIVDTSIIRTDNFLMKSVIKFSLRILFLPVIASISYEFQRFTSNHLSNPIVAAFAWPGLMLQRITTKEPDLEQLEVGIVALRAALGEENIENAEEITGEVKGKLKESC</sequence>
<dbReference type="KEGG" id="haby:HLVA_08140"/>
<keyword evidence="1" id="KW-0812">Transmembrane</keyword>
<dbReference type="Pfam" id="PF07136">
    <property type="entry name" value="DUF1385"/>
    <property type="match status" value="1"/>
</dbReference>
<dbReference type="AlphaFoldDB" id="A0AAU9DA85"/>
<reference evidence="2 3" key="1">
    <citation type="submission" date="2022-11" db="EMBL/GenBank/DDBJ databases">
        <title>Haliovirga abyssi gen. nov., sp. nov., a mesophilic fermentative bacterium isolated from the Iheya North hydrothermal field and the proposal of Haliovirgaceae fam. nov.</title>
        <authorList>
            <person name="Miyazaki U."/>
            <person name="Tame A."/>
            <person name="Miyazaki J."/>
            <person name="Takai K."/>
            <person name="Sawayama S."/>
            <person name="Kitajima M."/>
            <person name="Okamoto A."/>
            <person name="Nakagawa S."/>
        </authorList>
    </citation>
    <scope>NUCLEOTIDE SEQUENCE [LARGE SCALE GENOMIC DNA]</scope>
    <source>
        <strain evidence="2 3">IC12</strain>
    </source>
</reference>
<feature type="transmembrane region" description="Helical" evidence="1">
    <location>
        <begin position="99"/>
        <end position="121"/>
    </location>
</feature>
<dbReference type="InterPro" id="IPR010787">
    <property type="entry name" value="DUF1385"/>
</dbReference>